<feature type="region of interest" description="Disordered" evidence="1">
    <location>
        <begin position="143"/>
        <end position="171"/>
    </location>
</feature>
<sequence>MSENMDLYEKVRRVPENALKPIVGGRLKGMSDINPMWRIKMLTEMFGICGIGWRIEIVDQRIERGSGEEIVCFVDINLYIKSDGEWSYPIPGMGGSSFVTQEQRGPYTSDECFKMAYTDAISVACKSLGFAADVYFEKDRTKYTDKQDTKAPTKPVETPKEQEQPNTPQPVKIVSDGGQNTHKLISEGQVKLVGTLKSRKKISEEDFRRILAEHSNGNTETKKLTMTQAIALINFLTAYEVA</sequence>
<evidence type="ECO:0000256" key="1">
    <source>
        <dbReference type="SAM" id="MobiDB-lite"/>
    </source>
</evidence>
<feature type="compositionally biased region" description="Basic and acidic residues" evidence="1">
    <location>
        <begin position="143"/>
        <end position="163"/>
    </location>
</feature>
<dbReference type="RefSeq" id="WP_310502803.1">
    <property type="nucleotide sequence ID" value="NZ_JAVDSB010000030.1"/>
</dbReference>
<organism evidence="2 3">
    <name type="scientific">Paenibacillus qinlingensis</name>
    <dbReference type="NCBI Taxonomy" id="1837343"/>
    <lineage>
        <taxon>Bacteria</taxon>
        <taxon>Bacillati</taxon>
        <taxon>Bacillota</taxon>
        <taxon>Bacilli</taxon>
        <taxon>Bacillales</taxon>
        <taxon>Paenibacillaceae</taxon>
        <taxon>Paenibacillus</taxon>
    </lineage>
</organism>
<evidence type="ECO:0000313" key="3">
    <source>
        <dbReference type="Proteomes" id="UP001267290"/>
    </source>
</evidence>
<keyword evidence="3" id="KW-1185">Reference proteome</keyword>
<reference evidence="2 3" key="1">
    <citation type="submission" date="2023-07" db="EMBL/GenBank/DDBJ databases">
        <title>Sorghum-associated microbial communities from plants grown in Nebraska, USA.</title>
        <authorList>
            <person name="Schachtman D."/>
        </authorList>
    </citation>
    <scope>NUCLEOTIDE SEQUENCE [LARGE SCALE GENOMIC DNA]</scope>
    <source>
        <strain evidence="2 3">CC258</strain>
    </source>
</reference>
<accession>A0ABU1P6T4</accession>
<protein>
    <submittedName>
        <fullName evidence="2">Uncharacterized protein</fullName>
    </submittedName>
</protein>
<dbReference type="Proteomes" id="UP001267290">
    <property type="component" value="Unassembled WGS sequence"/>
</dbReference>
<comment type="caution">
    <text evidence="2">The sequence shown here is derived from an EMBL/GenBank/DDBJ whole genome shotgun (WGS) entry which is preliminary data.</text>
</comment>
<evidence type="ECO:0000313" key="2">
    <source>
        <dbReference type="EMBL" id="MDR6555478.1"/>
    </source>
</evidence>
<proteinExistence type="predicted"/>
<gene>
    <name evidence="2" type="ORF">J2736_006740</name>
</gene>
<name>A0ABU1P6T4_9BACL</name>
<dbReference type="EMBL" id="JAVDSB010000030">
    <property type="protein sequence ID" value="MDR6555478.1"/>
    <property type="molecule type" value="Genomic_DNA"/>
</dbReference>